<evidence type="ECO:0000313" key="3">
    <source>
        <dbReference type="Proteomes" id="UP000621455"/>
    </source>
</evidence>
<dbReference type="EMBL" id="WHJG01000025">
    <property type="protein sequence ID" value="NHZ81852.1"/>
    <property type="molecule type" value="Genomic_DNA"/>
</dbReference>
<proteinExistence type="predicted"/>
<protein>
    <submittedName>
        <fullName evidence="2">Uncharacterized protein</fullName>
    </submittedName>
</protein>
<gene>
    <name evidence="2" type="ORF">F2P44_21605</name>
</gene>
<evidence type="ECO:0000256" key="1">
    <source>
        <dbReference type="SAM" id="MobiDB-lite"/>
    </source>
</evidence>
<name>A0ABX0N9V5_9BURK</name>
<feature type="region of interest" description="Disordered" evidence="1">
    <location>
        <begin position="1"/>
        <end position="21"/>
    </location>
</feature>
<organism evidence="2 3">
    <name type="scientific">Massilia frigida</name>
    <dbReference type="NCBI Taxonomy" id="2609281"/>
    <lineage>
        <taxon>Bacteria</taxon>
        <taxon>Pseudomonadati</taxon>
        <taxon>Pseudomonadota</taxon>
        <taxon>Betaproteobacteria</taxon>
        <taxon>Burkholderiales</taxon>
        <taxon>Oxalobacteraceae</taxon>
        <taxon>Telluria group</taxon>
        <taxon>Massilia</taxon>
    </lineage>
</organism>
<keyword evidence="3" id="KW-1185">Reference proteome</keyword>
<dbReference type="RefSeq" id="WP_167089301.1">
    <property type="nucleotide sequence ID" value="NZ_WHJG01000025.1"/>
</dbReference>
<reference evidence="2 3" key="1">
    <citation type="submission" date="2019-10" db="EMBL/GenBank/DDBJ databases">
        <title>Taxonomy of Antarctic Massilia spp.: description of Massilia rubra sp. nov., Massilia aquatica sp. nov., Massilia mucilaginosa sp. nov., Massilia frigida sp. nov. isolated from streams, lakes and regoliths.</title>
        <authorList>
            <person name="Holochova P."/>
            <person name="Sedlacek I."/>
            <person name="Kralova S."/>
            <person name="Maslanova I."/>
            <person name="Busse H.-J."/>
            <person name="Stankova E."/>
            <person name="Vrbovska V."/>
            <person name="Kovarovic V."/>
            <person name="Bartak M."/>
            <person name="Svec P."/>
            <person name="Pantucek R."/>
        </authorList>
    </citation>
    <scope>NUCLEOTIDE SEQUENCE [LARGE SCALE GENOMIC DNA]</scope>
    <source>
        <strain evidence="2 3">CCM 8695</strain>
    </source>
</reference>
<evidence type="ECO:0000313" key="2">
    <source>
        <dbReference type="EMBL" id="NHZ81852.1"/>
    </source>
</evidence>
<dbReference type="Proteomes" id="UP000621455">
    <property type="component" value="Unassembled WGS sequence"/>
</dbReference>
<comment type="caution">
    <text evidence="2">The sequence shown here is derived from an EMBL/GenBank/DDBJ whole genome shotgun (WGS) entry which is preliminary data.</text>
</comment>
<sequence length="150" mass="16280">MEQANSINKVSSRASDKSASCNNATKGGAILALANPHFHHIERAPYELGCLLRRLPPYLSDPALTDEQRDLAAAAAEHASNYSTSLLAGLESLGRIMWCAALNDEQQVEHSDFADVGQLVASLATQLQYLNFFHGEVELHVHRDVKKGAA</sequence>
<accession>A0ABX0N9V5</accession>